<gene>
    <name evidence="2" type="ORF">J5W02_03065</name>
</gene>
<dbReference type="Pfam" id="PF03479">
    <property type="entry name" value="PCC"/>
    <property type="match status" value="1"/>
</dbReference>
<accession>A0ABS7DML0</accession>
<dbReference type="Proteomes" id="UP000719942">
    <property type="component" value="Unassembled WGS sequence"/>
</dbReference>
<evidence type="ECO:0000259" key="1">
    <source>
        <dbReference type="PROSITE" id="PS51742"/>
    </source>
</evidence>
<proteinExistence type="predicted"/>
<keyword evidence="3" id="KW-1185">Reference proteome</keyword>
<comment type="caution">
    <text evidence="2">The sequence shown here is derived from an EMBL/GenBank/DDBJ whole genome shotgun (WGS) entry which is preliminary data.</text>
</comment>
<protein>
    <submittedName>
        <fullName evidence="2">DNA-binding protein</fullName>
    </submittedName>
</protein>
<dbReference type="PROSITE" id="PS51742">
    <property type="entry name" value="PPC"/>
    <property type="match status" value="1"/>
</dbReference>
<dbReference type="InterPro" id="IPR005175">
    <property type="entry name" value="PPC_dom"/>
</dbReference>
<organism evidence="2 3">
    <name type="scientific">Caproiciproducens faecalis</name>
    <dbReference type="NCBI Taxonomy" id="2820301"/>
    <lineage>
        <taxon>Bacteria</taxon>
        <taxon>Bacillati</taxon>
        <taxon>Bacillota</taxon>
        <taxon>Clostridia</taxon>
        <taxon>Eubacteriales</taxon>
        <taxon>Acutalibacteraceae</taxon>
        <taxon>Caproiciproducens</taxon>
    </lineage>
</organism>
<dbReference type="PIRSF" id="PIRSF016702">
    <property type="entry name" value="DNA_bp_PD1"/>
    <property type="match status" value="1"/>
</dbReference>
<dbReference type="InterPro" id="IPR025707">
    <property type="entry name" value="DNA_bp_PD1"/>
</dbReference>
<evidence type="ECO:0000313" key="3">
    <source>
        <dbReference type="Proteomes" id="UP000719942"/>
    </source>
</evidence>
<name>A0ABS7DML0_9FIRM</name>
<dbReference type="EMBL" id="JAGFNZ010000001">
    <property type="protein sequence ID" value="MBW7571786.1"/>
    <property type="molecule type" value="Genomic_DNA"/>
</dbReference>
<keyword evidence="2" id="KW-0238">DNA-binding</keyword>
<dbReference type="Gene3D" id="3.30.1330.80">
    <property type="entry name" value="Hypothetical protein, similar to alpha- acetolactate decarboxylase, domain 2"/>
    <property type="match status" value="1"/>
</dbReference>
<dbReference type="SUPFAM" id="SSF117856">
    <property type="entry name" value="AF0104/ALDC/Ptd012-like"/>
    <property type="match status" value="1"/>
</dbReference>
<dbReference type="RefSeq" id="WP_219964173.1">
    <property type="nucleotide sequence ID" value="NZ_JAGFNZ010000001.1"/>
</dbReference>
<evidence type="ECO:0000313" key="2">
    <source>
        <dbReference type="EMBL" id="MBW7571786.1"/>
    </source>
</evidence>
<sequence>MMYRTFGDTIVARIDRGEEIVQSIKTICEKENVKLASISALGAVDHVVVGLYRVEEKKYCSNTFDGEMEMTALVGNVTEKDGESYLHLHASFADEKGRAFGGHLSEAVISGTCEMFIHTLKGSVGRKPDEVTGLNLFDL</sequence>
<dbReference type="PANTHER" id="PTHR34988">
    <property type="entry name" value="PROTEIN, PUTATIVE-RELATED"/>
    <property type="match status" value="1"/>
</dbReference>
<dbReference type="PANTHER" id="PTHR34988:SF1">
    <property type="entry name" value="DNA-BINDING PROTEIN"/>
    <property type="match status" value="1"/>
</dbReference>
<reference evidence="2 3" key="1">
    <citation type="submission" date="2021-03" db="EMBL/GenBank/DDBJ databases">
        <title>Caproiciproducens sp. nov. isolated from feces of cow.</title>
        <authorList>
            <person name="Choi J.-Y."/>
        </authorList>
    </citation>
    <scope>NUCLEOTIDE SEQUENCE [LARGE SCALE GENOMIC DNA]</scope>
    <source>
        <strain evidence="2 3">AGMB10547</strain>
    </source>
</reference>
<dbReference type="GO" id="GO:0003677">
    <property type="term" value="F:DNA binding"/>
    <property type="evidence" value="ECO:0007669"/>
    <property type="project" value="UniProtKB-KW"/>
</dbReference>
<feature type="domain" description="PPC" evidence="1">
    <location>
        <begin position="4"/>
        <end position="139"/>
    </location>
</feature>
<dbReference type="CDD" id="cd11378">
    <property type="entry name" value="DUF296"/>
    <property type="match status" value="1"/>
</dbReference>